<reference evidence="1 2" key="1">
    <citation type="journal article" date="2012" name="J. Bacteriol.">
        <title>Genome sequences of type strains of seven species of the marine bacterium Pseudoalteromonas.</title>
        <authorList>
            <person name="Xie B.B."/>
            <person name="Shu Y.L."/>
            <person name="Qin Q.L."/>
            <person name="Rong J.C."/>
            <person name="Zhang X.Y."/>
            <person name="Chen X.L."/>
            <person name="Shi M."/>
            <person name="He H.L."/>
            <person name="Zhou B.C."/>
            <person name="Zhang Y.Z."/>
        </authorList>
    </citation>
    <scope>NUCLEOTIDE SEQUENCE [LARGE SCALE GENOMIC DNA]</scope>
    <source>
        <strain evidence="1 2">A 37-1-2</strain>
    </source>
</reference>
<protein>
    <submittedName>
        <fullName evidence="1">Uncharacterized protein</fullName>
    </submittedName>
</protein>
<name>A0A290SA06_9GAMM</name>
<proteinExistence type="predicted"/>
<evidence type="ECO:0000313" key="1">
    <source>
        <dbReference type="EMBL" id="ATC88892.1"/>
    </source>
</evidence>
<evidence type="ECO:0000313" key="2">
    <source>
        <dbReference type="Proteomes" id="UP000016505"/>
    </source>
</evidence>
<organism evidence="1 2">
    <name type="scientific">Pseudoalteromonas arctica A 37-1-2</name>
    <dbReference type="NCBI Taxonomy" id="1117313"/>
    <lineage>
        <taxon>Bacteria</taxon>
        <taxon>Pseudomonadati</taxon>
        <taxon>Pseudomonadota</taxon>
        <taxon>Gammaproteobacteria</taxon>
        <taxon>Alteromonadales</taxon>
        <taxon>Pseudoalteromonadaceae</taxon>
        <taxon>Pseudoalteromonas</taxon>
    </lineage>
</organism>
<gene>
    <name evidence="1" type="ORF">PARC_b0724</name>
</gene>
<sequence>MTNFSLKNVFILVINLILATKQVNSSFFIHTFHVNRCFLRQNVAAGSELSGLIAYSIFL</sequence>
<dbReference type="AlphaFoldDB" id="A0A290SA06"/>
<accession>A0A290SA06</accession>
<dbReference type="EMBL" id="CP011026">
    <property type="protein sequence ID" value="ATC88892.1"/>
    <property type="molecule type" value="Genomic_DNA"/>
</dbReference>
<dbReference type="Proteomes" id="UP000016505">
    <property type="component" value="Chromosome II"/>
</dbReference>
<dbReference type="KEGG" id="part:PARC_b0724"/>